<dbReference type="AlphaFoldDB" id="A0A9N9LLC4"/>
<dbReference type="EMBL" id="CAJVRM010000153">
    <property type="protein sequence ID" value="CAG8975858.1"/>
    <property type="molecule type" value="Genomic_DNA"/>
</dbReference>
<reference evidence="2" key="1">
    <citation type="submission" date="2021-07" db="EMBL/GenBank/DDBJ databases">
        <authorList>
            <person name="Durling M."/>
        </authorList>
    </citation>
    <scope>NUCLEOTIDE SEQUENCE</scope>
</reference>
<feature type="compositionally biased region" description="Basic residues" evidence="1">
    <location>
        <begin position="171"/>
        <end position="181"/>
    </location>
</feature>
<dbReference type="GO" id="GO:0000466">
    <property type="term" value="P:maturation of 5.8S rRNA from tricistronic rRNA transcript (SSU-rRNA, 5.8S rRNA, LSU-rRNA)"/>
    <property type="evidence" value="ECO:0007669"/>
    <property type="project" value="TreeGrafter"/>
</dbReference>
<evidence type="ECO:0000256" key="1">
    <source>
        <dbReference type="SAM" id="MobiDB-lite"/>
    </source>
</evidence>
<feature type="region of interest" description="Disordered" evidence="1">
    <location>
        <begin position="135"/>
        <end position="193"/>
    </location>
</feature>
<dbReference type="PANTHER" id="PTHR37792">
    <property type="entry name" value="RIBONUCLEASE MRP PROTEIN SUBUNIT RMP1"/>
    <property type="match status" value="1"/>
</dbReference>
<comment type="caution">
    <text evidence="2">The sequence shown here is derived from an EMBL/GenBank/DDBJ whole genome shotgun (WGS) entry which is preliminary data.</text>
</comment>
<gene>
    <name evidence="2" type="ORF">HYALB_00010254</name>
</gene>
<dbReference type="InterPro" id="IPR047205">
    <property type="entry name" value="RMP1"/>
</dbReference>
<sequence>MTRPSISPRNFLAFTTLTADNQFAALGLMLLGSLARFQTVIKQVANEIDLALDLDLEIPETNHAQEGISDLGLLQGKEVVGVDDVGEVVSREAFGPLGLEGGDEGDDVEGEEDRELLRRKVVKEKKRKEVVGVEDVDGEGNDEVSNLKKKKKKGIESGEESVGVVGESTMKAKKPKKKKRKGDAFDDLFGGLI</sequence>
<dbReference type="Proteomes" id="UP000701801">
    <property type="component" value="Unassembled WGS sequence"/>
</dbReference>
<dbReference type="GO" id="GO:0000294">
    <property type="term" value="P:nuclear-transcribed mRNA catabolic process, RNase MRP-dependent"/>
    <property type="evidence" value="ECO:0007669"/>
    <property type="project" value="TreeGrafter"/>
</dbReference>
<dbReference type="GO" id="GO:0000172">
    <property type="term" value="C:ribonuclease MRP complex"/>
    <property type="evidence" value="ECO:0007669"/>
    <property type="project" value="InterPro"/>
</dbReference>
<accession>A0A9N9LLC4</accession>
<dbReference type="GO" id="GO:0042134">
    <property type="term" value="F:rRNA primary transcript binding"/>
    <property type="evidence" value="ECO:0007669"/>
    <property type="project" value="InterPro"/>
</dbReference>
<dbReference type="PANTHER" id="PTHR37792:SF1">
    <property type="entry name" value="RIBONUCLEASE MRP PROTEIN SUBUNIT RMP1"/>
    <property type="match status" value="1"/>
</dbReference>
<keyword evidence="3" id="KW-1185">Reference proteome</keyword>
<organism evidence="2 3">
    <name type="scientific">Hymenoscyphus albidus</name>
    <dbReference type="NCBI Taxonomy" id="595503"/>
    <lineage>
        <taxon>Eukaryota</taxon>
        <taxon>Fungi</taxon>
        <taxon>Dikarya</taxon>
        <taxon>Ascomycota</taxon>
        <taxon>Pezizomycotina</taxon>
        <taxon>Leotiomycetes</taxon>
        <taxon>Helotiales</taxon>
        <taxon>Helotiaceae</taxon>
        <taxon>Hymenoscyphus</taxon>
    </lineage>
</organism>
<name>A0A9N9LLC4_9HELO</name>
<evidence type="ECO:0000313" key="3">
    <source>
        <dbReference type="Proteomes" id="UP000701801"/>
    </source>
</evidence>
<evidence type="ECO:0000313" key="2">
    <source>
        <dbReference type="EMBL" id="CAG8975858.1"/>
    </source>
</evidence>
<protein>
    <submittedName>
        <fullName evidence="2">Uncharacterized protein</fullName>
    </submittedName>
</protein>
<proteinExistence type="predicted"/>